<keyword evidence="7" id="KW-0456">Lyase</keyword>
<dbReference type="GO" id="GO:0050695">
    <property type="term" value="F:benzoylformate decarboxylase activity"/>
    <property type="evidence" value="ECO:0007669"/>
    <property type="project" value="UniProtKB-EC"/>
</dbReference>
<evidence type="ECO:0000256" key="2">
    <source>
        <dbReference type="ARBA" id="ARBA00023052"/>
    </source>
</evidence>
<evidence type="ECO:0000256" key="1">
    <source>
        <dbReference type="ARBA" id="ARBA00007812"/>
    </source>
</evidence>
<dbReference type="Proteomes" id="UP001596380">
    <property type="component" value="Unassembled WGS sequence"/>
</dbReference>
<evidence type="ECO:0000259" key="6">
    <source>
        <dbReference type="Pfam" id="PF02776"/>
    </source>
</evidence>
<dbReference type="Pfam" id="PF02775">
    <property type="entry name" value="TPP_enzyme_C"/>
    <property type="match status" value="1"/>
</dbReference>
<dbReference type="Gene3D" id="3.40.50.970">
    <property type="match status" value="2"/>
</dbReference>
<comment type="similarity">
    <text evidence="1 3">Belongs to the TPP enzyme family.</text>
</comment>
<accession>A0ABW2CKN9</accession>
<sequence>MTETTVREAVYDFCRRTGMTTFFGNPGSTELKMFRDFPEDFSYVLGLQESVVVATAAGHALGTGRAALVSLHSAGGVGHALGAVFNAHRDRVPLVIFAGQQGRAMLPARPFLSADEPAQFPRPYVKWSRQPDRAEDVPAALAEAYRVAMTPPRGPVFLSVPEDDWDRPAERVPVREVHSEFGASPAALREVADALNAARNPVVVVGSGVEDERAMPLVVDLAERTGAHVWISPLSGRSGFPEDHRLFRGFLPPVRSLLRERLEGHDVVLVLGTQVFTYHVESDGPVVPEGSRLFHFDCDPAQTAWAPVGTSVLTTIRAGVSGLLDLVDPEAAGKLGRTPPERRTLPATPLPTDPMDIGYVLDTLRDLLPEDTVIVEECPSHRDAFHSRMPITTTGGFLTSGSGALGWSLPLAVGRALTAAPGQRIVCVIGDGSSMYSIQALWTAAQHNVPMTVVVLNNNGYGAIRALGRRIDMDRVPGADITGLDFATIARGLGVPGGTVTSAAGLAEALTGALAHEGPYLVDVAVADDDSTLYEPWAR</sequence>
<comment type="caution">
    <text evidence="7">The sequence shown here is derived from an EMBL/GenBank/DDBJ whole genome shotgun (WGS) entry which is preliminary data.</text>
</comment>
<protein>
    <submittedName>
        <fullName evidence="7">Benzoylformate decarboxylase</fullName>
        <ecNumber evidence="7">4.1.1.7</ecNumber>
    </submittedName>
</protein>
<dbReference type="EC" id="4.1.1.7" evidence="7"/>
<dbReference type="CDD" id="cd07035">
    <property type="entry name" value="TPP_PYR_POX_like"/>
    <property type="match status" value="1"/>
</dbReference>
<keyword evidence="2 3" id="KW-0786">Thiamine pyrophosphate</keyword>
<dbReference type="InterPro" id="IPR012000">
    <property type="entry name" value="Thiamin_PyroP_enz_cen_dom"/>
</dbReference>
<feature type="domain" description="Thiamine pyrophosphate enzyme central" evidence="4">
    <location>
        <begin position="189"/>
        <end position="317"/>
    </location>
</feature>
<evidence type="ECO:0000313" key="7">
    <source>
        <dbReference type="EMBL" id="MFC6881815.1"/>
    </source>
</evidence>
<dbReference type="RefSeq" id="WP_378042157.1">
    <property type="nucleotide sequence ID" value="NZ_JBHSXE010000001.1"/>
</dbReference>
<dbReference type="InterPro" id="IPR011766">
    <property type="entry name" value="TPP_enzyme_TPP-bd"/>
</dbReference>
<dbReference type="Gene3D" id="3.40.50.1220">
    <property type="entry name" value="TPP-binding domain"/>
    <property type="match status" value="1"/>
</dbReference>
<proteinExistence type="inferred from homology"/>
<dbReference type="NCBIfam" id="NF005485">
    <property type="entry name" value="PRK07092.1"/>
    <property type="match status" value="1"/>
</dbReference>
<dbReference type="InterPro" id="IPR029061">
    <property type="entry name" value="THDP-binding"/>
</dbReference>
<evidence type="ECO:0000313" key="8">
    <source>
        <dbReference type="Proteomes" id="UP001596380"/>
    </source>
</evidence>
<feature type="domain" description="Thiamine pyrophosphate enzyme TPP-binding" evidence="5">
    <location>
        <begin position="389"/>
        <end position="524"/>
    </location>
</feature>
<dbReference type="SUPFAM" id="SSF52518">
    <property type="entry name" value="Thiamin diphosphate-binding fold (THDP-binding)"/>
    <property type="match status" value="2"/>
</dbReference>
<dbReference type="EMBL" id="JBHSXS010000010">
    <property type="protein sequence ID" value="MFC6881815.1"/>
    <property type="molecule type" value="Genomic_DNA"/>
</dbReference>
<evidence type="ECO:0000259" key="4">
    <source>
        <dbReference type="Pfam" id="PF00205"/>
    </source>
</evidence>
<dbReference type="InterPro" id="IPR012001">
    <property type="entry name" value="Thiamin_PyroP_enz_TPP-bd_dom"/>
</dbReference>
<feature type="domain" description="Thiamine pyrophosphate enzyme N-terminal TPP-binding" evidence="6">
    <location>
        <begin position="5"/>
        <end position="106"/>
    </location>
</feature>
<reference evidence="8" key="1">
    <citation type="journal article" date="2019" name="Int. J. Syst. Evol. Microbiol.">
        <title>The Global Catalogue of Microorganisms (GCM) 10K type strain sequencing project: providing services to taxonomists for standard genome sequencing and annotation.</title>
        <authorList>
            <consortium name="The Broad Institute Genomics Platform"/>
            <consortium name="The Broad Institute Genome Sequencing Center for Infectious Disease"/>
            <person name="Wu L."/>
            <person name="Ma J."/>
        </authorList>
    </citation>
    <scope>NUCLEOTIDE SEQUENCE [LARGE SCALE GENOMIC DNA]</scope>
    <source>
        <strain evidence="8">JCM 3369</strain>
    </source>
</reference>
<dbReference type="InterPro" id="IPR045229">
    <property type="entry name" value="TPP_enz"/>
</dbReference>
<organism evidence="7 8">
    <name type="scientific">Actinomadura yumaensis</name>
    <dbReference type="NCBI Taxonomy" id="111807"/>
    <lineage>
        <taxon>Bacteria</taxon>
        <taxon>Bacillati</taxon>
        <taxon>Actinomycetota</taxon>
        <taxon>Actinomycetes</taxon>
        <taxon>Streptosporangiales</taxon>
        <taxon>Thermomonosporaceae</taxon>
        <taxon>Actinomadura</taxon>
    </lineage>
</organism>
<dbReference type="Pfam" id="PF02776">
    <property type="entry name" value="TPP_enzyme_N"/>
    <property type="match status" value="1"/>
</dbReference>
<dbReference type="PANTHER" id="PTHR18968">
    <property type="entry name" value="THIAMINE PYROPHOSPHATE ENZYMES"/>
    <property type="match status" value="1"/>
</dbReference>
<dbReference type="CDD" id="cd02002">
    <property type="entry name" value="TPP_BFDC"/>
    <property type="match status" value="1"/>
</dbReference>
<evidence type="ECO:0000259" key="5">
    <source>
        <dbReference type="Pfam" id="PF02775"/>
    </source>
</evidence>
<name>A0ABW2CKN9_9ACTN</name>
<dbReference type="Pfam" id="PF00205">
    <property type="entry name" value="TPP_enzyme_M"/>
    <property type="match status" value="1"/>
</dbReference>
<gene>
    <name evidence="7" type="primary">mdlC</name>
    <name evidence="7" type="ORF">ACFQKB_18815</name>
</gene>
<keyword evidence="8" id="KW-1185">Reference proteome</keyword>
<evidence type="ECO:0000256" key="3">
    <source>
        <dbReference type="RuleBase" id="RU362132"/>
    </source>
</evidence>
<dbReference type="SUPFAM" id="SSF52467">
    <property type="entry name" value="DHS-like NAD/FAD-binding domain"/>
    <property type="match status" value="1"/>
</dbReference>
<dbReference type="InterPro" id="IPR029035">
    <property type="entry name" value="DHS-like_NAD/FAD-binding_dom"/>
</dbReference>
<dbReference type="PANTHER" id="PTHR18968:SF133">
    <property type="entry name" value="BENZOYLFORMATE DECARBOXYLASE"/>
    <property type="match status" value="1"/>
</dbReference>